<reference evidence="9" key="1">
    <citation type="journal article" date="2015" name="PLoS Genet.">
        <title>Genome Sequence and Transcriptome Analyses of Chrysochromulina tobin: Metabolic Tools for Enhanced Algal Fitness in the Prominent Order Prymnesiales (Haptophyceae).</title>
        <authorList>
            <person name="Hovde B.T."/>
            <person name="Deodato C.R."/>
            <person name="Hunsperger H.M."/>
            <person name="Ryken S.A."/>
            <person name="Yost W."/>
            <person name="Jha R.K."/>
            <person name="Patterson J."/>
            <person name="Monnat R.J. Jr."/>
            <person name="Barlow S.B."/>
            <person name="Starkenburg S.R."/>
            <person name="Cattolico R.A."/>
        </authorList>
    </citation>
    <scope>NUCLEOTIDE SEQUENCE</scope>
    <source>
        <strain evidence="9">CCMP291</strain>
    </source>
</reference>
<dbReference type="PANTHER" id="PTHR46200">
    <property type="entry name" value="GATOR COMPLEX PROTEIN WDR24"/>
    <property type="match status" value="1"/>
</dbReference>
<evidence type="ECO:0000256" key="4">
    <source>
        <dbReference type="ARBA" id="ARBA00022771"/>
    </source>
</evidence>
<protein>
    <submittedName>
        <fullName evidence="8">Wd40 repeat-containing protein</fullName>
    </submittedName>
</protein>
<dbReference type="SUPFAM" id="SSF50978">
    <property type="entry name" value="WD40 repeat-like"/>
    <property type="match status" value="1"/>
</dbReference>
<gene>
    <name evidence="8" type="ORF">Ctob_012699</name>
</gene>
<dbReference type="AlphaFoldDB" id="A0A0M0K731"/>
<dbReference type="InterPro" id="IPR019775">
    <property type="entry name" value="WD40_repeat_CS"/>
</dbReference>
<dbReference type="EMBL" id="JWZX01001160">
    <property type="protein sequence ID" value="KOO34609.1"/>
    <property type="molecule type" value="Genomic_DNA"/>
</dbReference>
<dbReference type="PRINTS" id="PR00320">
    <property type="entry name" value="GPROTEINBRPT"/>
</dbReference>
<dbReference type="OrthoDB" id="60955at2759"/>
<feature type="region of interest" description="Disordered" evidence="7">
    <location>
        <begin position="236"/>
        <end position="258"/>
    </location>
</feature>
<feature type="repeat" description="WD" evidence="6">
    <location>
        <begin position="179"/>
        <end position="214"/>
    </location>
</feature>
<evidence type="ECO:0000256" key="3">
    <source>
        <dbReference type="ARBA" id="ARBA00022737"/>
    </source>
</evidence>
<dbReference type="PROSITE" id="PS50082">
    <property type="entry name" value="WD_REPEATS_2"/>
    <property type="match status" value="2"/>
</dbReference>
<evidence type="ECO:0000256" key="6">
    <source>
        <dbReference type="PROSITE-ProRule" id="PRU00221"/>
    </source>
</evidence>
<keyword evidence="2" id="KW-0479">Metal-binding</keyword>
<evidence type="ECO:0000256" key="1">
    <source>
        <dbReference type="ARBA" id="ARBA00022574"/>
    </source>
</evidence>
<keyword evidence="9" id="KW-1185">Reference proteome</keyword>
<keyword evidence="5" id="KW-0862">Zinc</keyword>
<dbReference type="Gene3D" id="2.130.10.10">
    <property type="entry name" value="YVTN repeat-like/Quinoprotein amine dehydrogenase"/>
    <property type="match status" value="1"/>
</dbReference>
<evidence type="ECO:0000256" key="5">
    <source>
        <dbReference type="ARBA" id="ARBA00022833"/>
    </source>
</evidence>
<feature type="repeat" description="WD" evidence="6">
    <location>
        <begin position="91"/>
        <end position="125"/>
    </location>
</feature>
<dbReference type="InterPro" id="IPR001680">
    <property type="entry name" value="WD40_rpt"/>
</dbReference>
<dbReference type="GO" id="GO:0005829">
    <property type="term" value="C:cytosol"/>
    <property type="evidence" value="ECO:0007669"/>
    <property type="project" value="TreeGrafter"/>
</dbReference>
<dbReference type="GO" id="GO:0016239">
    <property type="term" value="P:positive regulation of macroautophagy"/>
    <property type="evidence" value="ECO:0007669"/>
    <property type="project" value="TreeGrafter"/>
</dbReference>
<name>A0A0M0K731_9EUKA</name>
<dbReference type="GO" id="GO:0005774">
    <property type="term" value="C:vacuolar membrane"/>
    <property type="evidence" value="ECO:0007669"/>
    <property type="project" value="TreeGrafter"/>
</dbReference>
<accession>A0A0M0K731</accession>
<sequence length="274" mass="29332">MAAALSISPDGRHAAVAGRDLLRCVDLTDPSSSIETGHNLLAQTRKNMNLSSNDVQWRPMHDGQLATGAPTGDVLLWDCERRGNALLRTMRGNNSRAINRLCFSPSQPSQLLVAANERTVRLWDIGQHLSTQQLAFGTAGEVRDVQFCPHAPTRFAAALENGAVQFFDVRSNKQPLLQLQAHQGPVYCLEWHPEERNVLATGGRDKAVRVWDLSAALPAPAPSQAKGGGGGLGMLAGFGGWSDHEKPTPPPSGLGSSAATQVHAILTLAATFRL</sequence>
<evidence type="ECO:0000313" key="8">
    <source>
        <dbReference type="EMBL" id="KOO34609.1"/>
    </source>
</evidence>
<dbReference type="Proteomes" id="UP000037460">
    <property type="component" value="Unassembled WGS sequence"/>
</dbReference>
<dbReference type="Pfam" id="PF00400">
    <property type="entry name" value="WD40"/>
    <property type="match status" value="2"/>
</dbReference>
<dbReference type="InterPro" id="IPR015943">
    <property type="entry name" value="WD40/YVTN_repeat-like_dom_sf"/>
</dbReference>
<dbReference type="GO" id="GO:1904263">
    <property type="term" value="P:positive regulation of TORC1 signaling"/>
    <property type="evidence" value="ECO:0007669"/>
    <property type="project" value="TreeGrafter"/>
</dbReference>
<dbReference type="PROSITE" id="PS00678">
    <property type="entry name" value="WD_REPEATS_1"/>
    <property type="match status" value="1"/>
</dbReference>
<dbReference type="InterPro" id="IPR020472">
    <property type="entry name" value="WD40_PAC1"/>
</dbReference>
<dbReference type="GO" id="GO:0008270">
    <property type="term" value="F:zinc ion binding"/>
    <property type="evidence" value="ECO:0007669"/>
    <property type="project" value="UniProtKB-KW"/>
</dbReference>
<dbReference type="GO" id="GO:0061700">
    <property type="term" value="C:GATOR2 complex"/>
    <property type="evidence" value="ECO:0007669"/>
    <property type="project" value="TreeGrafter"/>
</dbReference>
<keyword evidence="3" id="KW-0677">Repeat</keyword>
<organism evidence="8 9">
    <name type="scientific">Chrysochromulina tobinii</name>
    <dbReference type="NCBI Taxonomy" id="1460289"/>
    <lineage>
        <taxon>Eukaryota</taxon>
        <taxon>Haptista</taxon>
        <taxon>Haptophyta</taxon>
        <taxon>Prymnesiophyceae</taxon>
        <taxon>Prymnesiales</taxon>
        <taxon>Chrysochromulinaceae</taxon>
        <taxon>Chrysochromulina</taxon>
    </lineage>
</organism>
<dbReference type="PROSITE" id="PS50294">
    <property type="entry name" value="WD_REPEATS_REGION"/>
    <property type="match status" value="1"/>
</dbReference>
<comment type="caution">
    <text evidence="8">The sequence shown here is derived from an EMBL/GenBank/DDBJ whole genome shotgun (WGS) entry which is preliminary data.</text>
</comment>
<proteinExistence type="predicted"/>
<dbReference type="SMART" id="SM00320">
    <property type="entry name" value="WD40"/>
    <property type="match status" value="4"/>
</dbReference>
<evidence type="ECO:0000256" key="2">
    <source>
        <dbReference type="ARBA" id="ARBA00022723"/>
    </source>
</evidence>
<dbReference type="InterPro" id="IPR037590">
    <property type="entry name" value="WDR24"/>
</dbReference>
<keyword evidence="4" id="KW-0863">Zinc-finger</keyword>
<evidence type="ECO:0000256" key="7">
    <source>
        <dbReference type="SAM" id="MobiDB-lite"/>
    </source>
</evidence>
<dbReference type="PANTHER" id="PTHR46200:SF1">
    <property type="entry name" value="GATOR COMPLEX PROTEIN WDR24"/>
    <property type="match status" value="1"/>
</dbReference>
<keyword evidence="1 6" id="KW-0853">WD repeat</keyword>
<dbReference type="InterPro" id="IPR036322">
    <property type="entry name" value="WD40_repeat_dom_sf"/>
</dbReference>
<evidence type="ECO:0000313" key="9">
    <source>
        <dbReference type="Proteomes" id="UP000037460"/>
    </source>
</evidence>